<organism evidence="1 2">
    <name type="scientific">Dreissena polymorpha</name>
    <name type="common">Zebra mussel</name>
    <name type="synonym">Mytilus polymorpha</name>
    <dbReference type="NCBI Taxonomy" id="45954"/>
    <lineage>
        <taxon>Eukaryota</taxon>
        <taxon>Metazoa</taxon>
        <taxon>Spiralia</taxon>
        <taxon>Lophotrochozoa</taxon>
        <taxon>Mollusca</taxon>
        <taxon>Bivalvia</taxon>
        <taxon>Autobranchia</taxon>
        <taxon>Heteroconchia</taxon>
        <taxon>Euheterodonta</taxon>
        <taxon>Imparidentia</taxon>
        <taxon>Neoheterodontei</taxon>
        <taxon>Myida</taxon>
        <taxon>Dreissenoidea</taxon>
        <taxon>Dreissenidae</taxon>
        <taxon>Dreissena</taxon>
    </lineage>
</organism>
<gene>
    <name evidence="1" type="ORF">DPMN_016986</name>
</gene>
<dbReference type="AlphaFoldDB" id="A0A9D4NE14"/>
<reference evidence="1" key="2">
    <citation type="submission" date="2020-11" db="EMBL/GenBank/DDBJ databases">
        <authorList>
            <person name="McCartney M.A."/>
            <person name="Auch B."/>
            <person name="Kono T."/>
            <person name="Mallez S."/>
            <person name="Becker A."/>
            <person name="Gohl D.M."/>
            <person name="Silverstein K.A.T."/>
            <person name="Koren S."/>
            <person name="Bechman K.B."/>
            <person name="Herman A."/>
            <person name="Abrahante J.E."/>
            <person name="Garbe J."/>
        </authorList>
    </citation>
    <scope>NUCLEOTIDE SEQUENCE</scope>
    <source>
        <strain evidence="1">Duluth1</strain>
        <tissue evidence="1">Whole animal</tissue>
    </source>
</reference>
<dbReference type="SUPFAM" id="SSF52540">
    <property type="entry name" value="P-loop containing nucleoside triphosphate hydrolases"/>
    <property type="match status" value="1"/>
</dbReference>
<evidence type="ECO:0000313" key="1">
    <source>
        <dbReference type="EMBL" id="KAH3892853.1"/>
    </source>
</evidence>
<name>A0A9D4NE14_DREPO</name>
<accession>A0A9D4NE14</accession>
<dbReference type="PANTHER" id="PTHR14241">
    <property type="entry name" value="INTERFERON-INDUCED PROTEIN 44"/>
    <property type="match status" value="1"/>
</dbReference>
<evidence type="ECO:0008006" key="3">
    <source>
        <dbReference type="Google" id="ProtNLM"/>
    </source>
</evidence>
<keyword evidence="2" id="KW-1185">Reference proteome</keyword>
<reference evidence="1" key="1">
    <citation type="journal article" date="2019" name="bioRxiv">
        <title>The Genome of the Zebra Mussel, Dreissena polymorpha: A Resource for Invasive Species Research.</title>
        <authorList>
            <person name="McCartney M.A."/>
            <person name="Auch B."/>
            <person name="Kono T."/>
            <person name="Mallez S."/>
            <person name="Zhang Y."/>
            <person name="Obille A."/>
            <person name="Becker A."/>
            <person name="Abrahante J.E."/>
            <person name="Garbe J."/>
            <person name="Badalamenti J.P."/>
            <person name="Herman A."/>
            <person name="Mangelson H."/>
            <person name="Liachko I."/>
            <person name="Sullivan S."/>
            <person name="Sone E.D."/>
            <person name="Koren S."/>
            <person name="Silverstein K.A.T."/>
            <person name="Beckman K.B."/>
            <person name="Gohl D.M."/>
        </authorList>
    </citation>
    <scope>NUCLEOTIDE SEQUENCE</scope>
    <source>
        <strain evidence="1">Duluth1</strain>
        <tissue evidence="1">Whole animal</tissue>
    </source>
</reference>
<sequence length="310" mass="34781">MQVTDLEVYGITDGQRIKTPQQPWRKTPEWNKKYLETLTEEIVSFKPCCEMGLSEVRILMLGPVGMGKSSFYNTINSVFKGRISQSAPCGISANGITIAYTPYEVKVRSGATLNFRLCDTRGLEVPQGLDILECNYLLHGNIPDHYEFNPAASFCPDNPGFVHLPKVAEKIHCVLFVLDAASVSDMQPKLVEKMQIFQRLVNRKGIPQAVLLTKVDLVCQDVESNTSNVFTSKNIEAAVNKVSGLLGLPRNNILPVKNYENEIELDDNISILALLAMRQLLYFAEDYIQVLHNKLKVCNVSNKKLDKRES</sequence>
<evidence type="ECO:0000313" key="2">
    <source>
        <dbReference type="Proteomes" id="UP000828390"/>
    </source>
</evidence>
<dbReference type="Gene3D" id="3.40.50.300">
    <property type="entry name" value="P-loop containing nucleotide triphosphate hydrolases"/>
    <property type="match status" value="1"/>
</dbReference>
<comment type="caution">
    <text evidence="1">The sequence shown here is derived from an EMBL/GenBank/DDBJ whole genome shotgun (WGS) entry which is preliminary data.</text>
</comment>
<proteinExistence type="predicted"/>
<dbReference type="EMBL" id="JAIWYP010000001">
    <property type="protein sequence ID" value="KAH3892853.1"/>
    <property type="molecule type" value="Genomic_DNA"/>
</dbReference>
<dbReference type="Proteomes" id="UP000828390">
    <property type="component" value="Unassembled WGS sequence"/>
</dbReference>
<protein>
    <recommendedName>
        <fullName evidence="3">Interferon-induced protein 44-like</fullName>
    </recommendedName>
</protein>
<dbReference type="InterPro" id="IPR027417">
    <property type="entry name" value="P-loop_NTPase"/>
</dbReference>
<dbReference type="PANTHER" id="PTHR14241:SF32">
    <property type="entry name" value="VWFA DOMAIN-CONTAINING PROTEIN-RELATED"/>
    <property type="match status" value="1"/>
</dbReference>
<dbReference type="CDD" id="cd00882">
    <property type="entry name" value="Ras_like_GTPase"/>
    <property type="match status" value="1"/>
</dbReference>